<organism evidence="3 5">
    <name type="scientific">Didymodactylos carnosus</name>
    <dbReference type="NCBI Taxonomy" id="1234261"/>
    <lineage>
        <taxon>Eukaryota</taxon>
        <taxon>Metazoa</taxon>
        <taxon>Spiralia</taxon>
        <taxon>Gnathifera</taxon>
        <taxon>Rotifera</taxon>
        <taxon>Eurotatoria</taxon>
        <taxon>Bdelloidea</taxon>
        <taxon>Philodinida</taxon>
        <taxon>Philodinidae</taxon>
        <taxon>Didymodactylos</taxon>
    </lineage>
</organism>
<proteinExistence type="predicted"/>
<keyword evidence="1" id="KW-0175">Coiled coil</keyword>
<dbReference type="Proteomes" id="UP000681722">
    <property type="component" value="Unassembled WGS sequence"/>
</dbReference>
<keyword evidence="5" id="KW-1185">Reference proteome</keyword>
<dbReference type="PANTHER" id="PTHR22796">
    <property type="entry name" value="URG4-RELATED"/>
    <property type="match status" value="1"/>
</dbReference>
<dbReference type="EMBL" id="CAJNOQ010012911">
    <property type="protein sequence ID" value="CAF1310579.1"/>
    <property type="molecule type" value="Genomic_DNA"/>
</dbReference>
<dbReference type="GO" id="GO:0005525">
    <property type="term" value="F:GTP binding"/>
    <property type="evidence" value="ECO:0007669"/>
    <property type="project" value="InterPro"/>
</dbReference>
<dbReference type="SUPFAM" id="SSF52540">
    <property type="entry name" value="P-loop containing nucleoside triphosphate hydrolases"/>
    <property type="match status" value="1"/>
</dbReference>
<feature type="coiled-coil region" evidence="1">
    <location>
        <begin position="148"/>
        <end position="175"/>
    </location>
</feature>
<protein>
    <recommendedName>
        <fullName evidence="2">VLIG-type G domain-containing protein</fullName>
    </recommendedName>
</protein>
<evidence type="ECO:0000313" key="5">
    <source>
        <dbReference type="Proteomes" id="UP000663829"/>
    </source>
</evidence>
<dbReference type="Gene3D" id="3.40.50.300">
    <property type="entry name" value="P-loop containing nucleotide triphosphate hydrolases"/>
    <property type="match status" value="1"/>
</dbReference>
<comment type="caution">
    <text evidence="3">The sequence shown here is derived from an EMBL/GenBank/DDBJ whole genome shotgun (WGS) entry which is preliminary data.</text>
</comment>
<accession>A0A815EF47</accession>
<reference evidence="3" key="1">
    <citation type="submission" date="2021-02" db="EMBL/GenBank/DDBJ databases">
        <authorList>
            <person name="Nowell W R."/>
        </authorList>
    </citation>
    <scope>NUCLEOTIDE SEQUENCE</scope>
</reference>
<dbReference type="EMBL" id="CAJOBC010042197">
    <property type="protein sequence ID" value="CAF4147470.1"/>
    <property type="molecule type" value="Genomic_DNA"/>
</dbReference>
<dbReference type="InterPro" id="IPR030383">
    <property type="entry name" value="G_VLIG_dom"/>
</dbReference>
<dbReference type="PANTHER" id="PTHR22796:SF1">
    <property type="entry name" value="VWFA DOMAIN-CONTAINING PROTEIN"/>
    <property type="match status" value="1"/>
</dbReference>
<dbReference type="OrthoDB" id="1597724at2759"/>
<feature type="domain" description="VLIG-type G" evidence="2">
    <location>
        <begin position="251"/>
        <end position="369"/>
    </location>
</feature>
<dbReference type="InterPro" id="IPR027417">
    <property type="entry name" value="P-loop_NTPase"/>
</dbReference>
<evidence type="ECO:0000259" key="2">
    <source>
        <dbReference type="PROSITE" id="PS51717"/>
    </source>
</evidence>
<dbReference type="AlphaFoldDB" id="A0A815EF47"/>
<dbReference type="Proteomes" id="UP000663829">
    <property type="component" value="Unassembled WGS sequence"/>
</dbReference>
<name>A0A815EF47_9BILA</name>
<evidence type="ECO:0000313" key="3">
    <source>
        <dbReference type="EMBL" id="CAF1310579.1"/>
    </source>
</evidence>
<evidence type="ECO:0000313" key="4">
    <source>
        <dbReference type="EMBL" id="CAF4147470.1"/>
    </source>
</evidence>
<dbReference type="PROSITE" id="PS51717">
    <property type="entry name" value="G_VLIG"/>
    <property type="match status" value="1"/>
</dbReference>
<dbReference type="Pfam" id="PF25683">
    <property type="entry name" value="URGCP_GTPase"/>
    <property type="match status" value="1"/>
</dbReference>
<evidence type="ECO:0000256" key="1">
    <source>
        <dbReference type="SAM" id="Coils"/>
    </source>
</evidence>
<gene>
    <name evidence="3" type="ORF">GPM918_LOCUS28971</name>
    <name evidence="4" type="ORF">SRO942_LOCUS29508</name>
</gene>
<sequence>MRAGVGATAGATGGVVVGGPVGAAAGAAGMGVVGAIGGAKNSIATYPEFQKRNLSIATPLSYLRAQINTIKKKLCEDIESTLGSKLGLQLKELEKKRKTYTTFTSYTQFIINLINNKTYIELLITDIYLEKWQDQIDSQNKNGKKSYCEQTLKYLNQLRNEAIDLKDDMVKLDLKLSDVDLTIGLFVDELYDYYFDEQPTMLDKYQNMFERLADRISQLVYKGFAIHILRGRPLCSQSRLMENTIKKLRVFGRLIVLTVIGEQSSANSSLLNSTFGCNFRVSSGRCTTGVYLGIAYYKDVTIVILDAEGILSLEESGSIFDNQTITMAILSSHIVLINHKGELSSNLEGLIGMSLYAKLQLQNSPLKRQ</sequence>